<feature type="non-terminal residue" evidence="1">
    <location>
        <position position="1"/>
    </location>
</feature>
<accession>A0A5J9UYF8</accession>
<comment type="caution">
    <text evidence="1">The sequence shown here is derived from an EMBL/GenBank/DDBJ whole genome shotgun (WGS) entry which is preliminary data.</text>
</comment>
<dbReference type="Proteomes" id="UP000324897">
    <property type="component" value="Chromosome 1"/>
</dbReference>
<sequence length="199" mass="21635">MGIGAPAADADFNGGVEFWRGPERAVADEAGRVHQELAAAAAVRAEAGQALLVQGIDCHAHLRAAVPLSVNGLIRQPNVTSQIASIRCGAASSSGGDLVVAHGWPEEVSQHRFRTELGWSATIVISLRFPLRVPASDLHAHPVPEFSPCDLGILLFQNWQPEKAPWWDKIQLISDIRKQDDGVLKCFHEYHLNVTTKSR</sequence>
<protein>
    <submittedName>
        <fullName evidence="1">Uncharacterized protein</fullName>
    </submittedName>
</protein>
<proteinExistence type="predicted"/>
<evidence type="ECO:0000313" key="1">
    <source>
        <dbReference type="EMBL" id="TVU28080.1"/>
    </source>
</evidence>
<keyword evidence="2" id="KW-1185">Reference proteome</keyword>
<name>A0A5J9UYF8_9POAL</name>
<dbReference type="Gramene" id="TVU28080">
    <property type="protein sequence ID" value="TVU28080"/>
    <property type="gene ID" value="EJB05_19588"/>
</dbReference>
<organism evidence="1 2">
    <name type="scientific">Eragrostis curvula</name>
    <name type="common">weeping love grass</name>
    <dbReference type="NCBI Taxonomy" id="38414"/>
    <lineage>
        <taxon>Eukaryota</taxon>
        <taxon>Viridiplantae</taxon>
        <taxon>Streptophyta</taxon>
        <taxon>Embryophyta</taxon>
        <taxon>Tracheophyta</taxon>
        <taxon>Spermatophyta</taxon>
        <taxon>Magnoliopsida</taxon>
        <taxon>Liliopsida</taxon>
        <taxon>Poales</taxon>
        <taxon>Poaceae</taxon>
        <taxon>PACMAD clade</taxon>
        <taxon>Chloridoideae</taxon>
        <taxon>Eragrostideae</taxon>
        <taxon>Eragrostidinae</taxon>
        <taxon>Eragrostis</taxon>
    </lineage>
</organism>
<evidence type="ECO:0000313" key="2">
    <source>
        <dbReference type="Proteomes" id="UP000324897"/>
    </source>
</evidence>
<dbReference type="AlphaFoldDB" id="A0A5J9UYF8"/>
<gene>
    <name evidence="1" type="ORF">EJB05_19588</name>
</gene>
<reference evidence="1 2" key="1">
    <citation type="journal article" date="2019" name="Sci. Rep.">
        <title>A high-quality genome of Eragrostis curvula grass provides insights into Poaceae evolution and supports new strategies to enhance forage quality.</title>
        <authorList>
            <person name="Carballo J."/>
            <person name="Santos B.A.C.M."/>
            <person name="Zappacosta D."/>
            <person name="Garbus I."/>
            <person name="Selva J.P."/>
            <person name="Gallo C.A."/>
            <person name="Diaz A."/>
            <person name="Albertini E."/>
            <person name="Caccamo M."/>
            <person name="Echenique V."/>
        </authorList>
    </citation>
    <scope>NUCLEOTIDE SEQUENCE [LARGE SCALE GENOMIC DNA]</scope>
    <source>
        <strain evidence="2">cv. Victoria</strain>
        <tissue evidence="1">Leaf</tissue>
    </source>
</reference>
<dbReference type="EMBL" id="RWGY01000011">
    <property type="protein sequence ID" value="TVU28080.1"/>
    <property type="molecule type" value="Genomic_DNA"/>
</dbReference>